<dbReference type="PANTHER" id="PTHR38471:SF2">
    <property type="entry name" value="FOUR HELIX BUNDLE PROTEIN"/>
    <property type="match status" value="1"/>
</dbReference>
<dbReference type="InterPro" id="IPR012657">
    <property type="entry name" value="23S_rRNA-intervening_sequence"/>
</dbReference>
<dbReference type="InterPro" id="IPR036583">
    <property type="entry name" value="23S_rRNA_IVS_sf"/>
</dbReference>
<dbReference type="SUPFAM" id="SSF158446">
    <property type="entry name" value="IVS-encoded protein-like"/>
    <property type="match status" value="1"/>
</dbReference>
<dbReference type="Pfam" id="PF05635">
    <property type="entry name" value="23S_rRNA_IVP"/>
    <property type="match status" value="1"/>
</dbReference>
<dbReference type="KEGG" id="mut:GVT53_17855"/>
<evidence type="ECO:0000313" key="1">
    <source>
        <dbReference type="EMBL" id="QII46470.1"/>
    </source>
</evidence>
<dbReference type="Proteomes" id="UP000502928">
    <property type="component" value="Chromosome"/>
</dbReference>
<dbReference type="EMBL" id="CP049616">
    <property type="protein sequence ID" value="QII46470.1"/>
    <property type="molecule type" value="Genomic_DNA"/>
</dbReference>
<gene>
    <name evidence="1" type="ORF">GVT53_17855</name>
</gene>
<protein>
    <submittedName>
        <fullName evidence="1">Four helix bundle protein</fullName>
    </submittedName>
</protein>
<proteinExistence type="predicted"/>
<accession>A0A6G7J700</accession>
<name>A0A6G7J700_9FLAO</name>
<dbReference type="CDD" id="cd16377">
    <property type="entry name" value="23S_rRNA_IVP_like"/>
    <property type="match status" value="1"/>
</dbReference>
<dbReference type="PANTHER" id="PTHR38471">
    <property type="entry name" value="FOUR HELIX BUNDLE PROTEIN"/>
    <property type="match status" value="1"/>
</dbReference>
<evidence type="ECO:0000313" key="2">
    <source>
        <dbReference type="Proteomes" id="UP000502928"/>
    </source>
</evidence>
<dbReference type="AlphaFoldDB" id="A0A6G7J700"/>
<dbReference type="Gene3D" id="1.20.1440.60">
    <property type="entry name" value="23S rRNA-intervening sequence"/>
    <property type="match status" value="1"/>
</dbReference>
<dbReference type="NCBIfam" id="TIGR02436">
    <property type="entry name" value="four helix bundle protein"/>
    <property type="match status" value="1"/>
</dbReference>
<keyword evidence="2" id="KW-1185">Reference proteome</keyword>
<sequence length="131" mass="15351">MGSFKSFEELACWKESRILRNYVKDEIIPLLPDSEKFGLASQIQRSSRSVGNNIAEGFGRFNYQENIQFCRMARGSLNETLDHMIIALDENYIEEEKLNNFRGLYNRTLKILNGYIKYLRDAKLKFKPITD</sequence>
<dbReference type="RefSeq" id="WP_166249843.1">
    <property type="nucleotide sequence ID" value="NZ_CP049616.1"/>
</dbReference>
<reference evidence="1 2" key="1">
    <citation type="submission" date="2020-02" db="EMBL/GenBank/DDBJ databases">
        <title>Complete genome of Muricauda sp. 501str8.</title>
        <authorList>
            <person name="Dong B."/>
            <person name="Zhu S."/>
            <person name="Yang J."/>
            <person name="Chen J."/>
        </authorList>
    </citation>
    <scope>NUCLEOTIDE SEQUENCE [LARGE SCALE GENOMIC DNA]</scope>
    <source>
        <strain evidence="1 2">501str8</strain>
    </source>
</reference>
<organism evidence="1 2">
    <name type="scientific">Flagellimonas oceani</name>
    <dbReference type="NCBI Taxonomy" id="2698672"/>
    <lineage>
        <taxon>Bacteria</taxon>
        <taxon>Pseudomonadati</taxon>
        <taxon>Bacteroidota</taxon>
        <taxon>Flavobacteriia</taxon>
        <taxon>Flavobacteriales</taxon>
        <taxon>Flavobacteriaceae</taxon>
        <taxon>Flagellimonas</taxon>
    </lineage>
</organism>